<evidence type="ECO:0000313" key="5">
    <source>
        <dbReference type="Proteomes" id="UP000289738"/>
    </source>
</evidence>
<evidence type="ECO:0000259" key="3">
    <source>
        <dbReference type="Pfam" id="PF00139"/>
    </source>
</evidence>
<accession>A0A444XSR3</accession>
<dbReference type="Gene3D" id="2.60.120.200">
    <property type="match status" value="3"/>
</dbReference>
<keyword evidence="5" id="KW-1185">Reference proteome</keyword>
<dbReference type="PANTHER" id="PTHR32401">
    <property type="entry name" value="CONCANAVALIN A-LIKE LECTIN FAMILY PROTEIN"/>
    <property type="match status" value="1"/>
</dbReference>
<comment type="caution">
    <text evidence="4">The sequence shown here is derived from an EMBL/GenBank/DDBJ whole genome shotgun (WGS) entry which is preliminary data.</text>
</comment>
<comment type="similarity">
    <text evidence="1">Belongs to the leguminous lectin family.</text>
</comment>
<evidence type="ECO:0000256" key="2">
    <source>
        <dbReference type="ARBA" id="ARBA00022734"/>
    </source>
</evidence>
<dbReference type="InterPro" id="IPR050258">
    <property type="entry name" value="Leguminous_Lectin"/>
</dbReference>
<keyword evidence="2" id="KW-0430">Lectin</keyword>
<gene>
    <name evidence="4" type="ORF">Ahy_B09g099011</name>
</gene>
<dbReference type="Proteomes" id="UP000289738">
    <property type="component" value="Chromosome B09"/>
</dbReference>
<dbReference type="SUPFAM" id="SSF49899">
    <property type="entry name" value="Concanavalin A-like lectins/glucanases"/>
    <property type="match status" value="3"/>
</dbReference>
<feature type="domain" description="Legume lectin" evidence="3">
    <location>
        <begin position="320"/>
        <end position="541"/>
    </location>
</feature>
<proteinExistence type="inferred from homology"/>
<name>A0A444XSR3_ARAHY</name>
<dbReference type="PANTHER" id="PTHR32401:SF47">
    <property type="entry name" value="LEGUME LECTIN DOMAIN-CONTAINING PROTEIN"/>
    <property type="match status" value="1"/>
</dbReference>
<dbReference type="CDD" id="cd06899">
    <property type="entry name" value="lectin_legume_LecRK_Arcelin_ConA"/>
    <property type="match status" value="2"/>
</dbReference>
<evidence type="ECO:0000256" key="1">
    <source>
        <dbReference type="ARBA" id="ARBA00007606"/>
    </source>
</evidence>
<dbReference type="PROSITE" id="PS00307">
    <property type="entry name" value="LECTIN_LEGUME_BETA"/>
    <property type="match status" value="2"/>
</dbReference>
<reference evidence="4 5" key="1">
    <citation type="submission" date="2019-01" db="EMBL/GenBank/DDBJ databases">
        <title>Sequencing of cultivated peanut Arachis hypogaea provides insights into genome evolution and oil improvement.</title>
        <authorList>
            <person name="Chen X."/>
        </authorList>
    </citation>
    <scope>NUCLEOTIDE SEQUENCE [LARGE SCALE GENOMIC DNA]</scope>
    <source>
        <strain evidence="5">cv. Fuhuasheng</strain>
        <tissue evidence="4">Leaves</tissue>
    </source>
</reference>
<dbReference type="GO" id="GO:0030246">
    <property type="term" value="F:carbohydrate binding"/>
    <property type="evidence" value="ECO:0007669"/>
    <property type="project" value="UniProtKB-KW"/>
</dbReference>
<protein>
    <recommendedName>
        <fullName evidence="3">Legume lectin domain-containing protein</fullName>
    </recommendedName>
</protein>
<dbReference type="InterPro" id="IPR019825">
    <property type="entry name" value="Lectin_legB_Mn/Ca_BS"/>
</dbReference>
<dbReference type="EMBL" id="SDMP01000019">
    <property type="protein sequence ID" value="RYQ92773.1"/>
    <property type="molecule type" value="Genomic_DNA"/>
</dbReference>
<dbReference type="InterPro" id="IPR001220">
    <property type="entry name" value="Legume_lectin_dom"/>
</dbReference>
<evidence type="ECO:0000313" key="4">
    <source>
        <dbReference type="EMBL" id="RYQ92773.1"/>
    </source>
</evidence>
<sequence length="541" mass="60136">MGVSFNLHKFDPKHSKEIQFQGDATITDHHIIRLTNLDDDGNPLGNRVGRVLFSDPVHLYDHSGLRAGFETTFVFRISKPYNTEYTPGPGDGLAFFLASADTEIPPESSGKFLGLFNDASDRIVAVEFDTFSNSDIGDPNYPHIGIDVNSIRSSKVCYWNFHDAAITTAKITYNSAHKKLTVHVSTYLHSQPDTLTYDVDLSTKLPEKVKIGISASTGQFSQTTEILSWIFKSLASHFISKNHKIIAMGVSFNLHKFDPKHSKEIQFQGDATITDHHIIRLTNLDDDGNPLGNRVGRVLFSDPVHLYDHSGLRAGFETTFHSKEIQFQGDATITDHHIIRLTNLDDDGNPLGNRVGRVLFSDPVHLYDHSGLRAGFETTFVFRISKPYNTEYTPGPGDGLAFFLASADTEIPPESSGKFLGLFNDASDRIVAVEFDTFSNSDIGDPNYPHIGIDVNSIRSSKVCYWNFHDAAITTAKITYNSAHKKLTVHVSTYLHSQPDTLTYDVDLSTKLPEKVKIGISASTGQFSQTTEILSWIFKSN</sequence>
<dbReference type="AlphaFoldDB" id="A0A444XSR3"/>
<organism evidence="4 5">
    <name type="scientific">Arachis hypogaea</name>
    <name type="common">Peanut</name>
    <dbReference type="NCBI Taxonomy" id="3818"/>
    <lineage>
        <taxon>Eukaryota</taxon>
        <taxon>Viridiplantae</taxon>
        <taxon>Streptophyta</taxon>
        <taxon>Embryophyta</taxon>
        <taxon>Tracheophyta</taxon>
        <taxon>Spermatophyta</taxon>
        <taxon>Magnoliopsida</taxon>
        <taxon>eudicotyledons</taxon>
        <taxon>Gunneridae</taxon>
        <taxon>Pentapetalae</taxon>
        <taxon>rosids</taxon>
        <taxon>fabids</taxon>
        <taxon>Fabales</taxon>
        <taxon>Fabaceae</taxon>
        <taxon>Papilionoideae</taxon>
        <taxon>50 kb inversion clade</taxon>
        <taxon>dalbergioids sensu lato</taxon>
        <taxon>Dalbergieae</taxon>
        <taxon>Pterocarpus clade</taxon>
        <taxon>Arachis</taxon>
    </lineage>
</organism>
<dbReference type="Pfam" id="PF00139">
    <property type="entry name" value="Lectin_legB"/>
    <property type="match status" value="2"/>
</dbReference>
<dbReference type="InterPro" id="IPR013320">
    <property type="entry name" value="ConA-like_dom_sf"/>
</dbReference>
<feature type="domain" description="Legume lectin" evidence="3">
    <location>
        <begin position="3"/>
        <end position="234"/>
    </location>
</feature>